<organism evidence="1 2">
    <name type="scientific">Isoalcanivorax beigongshangi</name>
    <dbReference type="NCBI Taxonomy" id="3238810"/>
    <lineage>
        <taxon>Bacteria</taxon>
        <taxon>Pseudomonadati</taxon>
        <taxon>Pseudomonadota</taxon>
        <taxon>Gammaproteobacteria</taxon>
        <taxon>Oceanospirillales</taxon>
        <taxon>Alcanivoracaceae</taxon>
        <taxon>Isoalcanivorax</taxon>
    </lineage>
</organism>
<dbReference type="PANTHER" id="PTHR30273:SF2">
    <property type="entry name" value="PROTEIN FECR"/>
    <property type="match status" value="1"/>
</dbReference>
<dbReference type="PIRSF" id="PIRSF018266">
    <property type="entry name" value="FecR"/>
    <property type="match status" value="1"/>
</dbReference>
<dbReference type="Gene3D" id="2.60.120.1440">
    <property type="match status" value="1"/>
</dbReference>
<dbReference type="Proteomes" id="UP001562065">
    <property type="component" value="Unassembled WGS sequence"/>
</dbReference>
<sequence length="319" mass="35035">MSALGNELAAFAQRHGVPLAALKTALAWRVTLWDQGDPAPPAALKDWLAAAESHRRAWHLLDHLDAMAALPDDSAKALLEQPDAGRRRLLSLVLLAGAAGLTGATFSHTPWLSHQLADLHTPVGQRREHLLADGSRLLLNTASAVALPRADRPLRLYPGSELLLTVPNTVRDYRMVQTPDQLVAAAAGRLWLRHQRHGLTVAALDRDAQLFRSGRAQPLSAGRQYLVRADGLRELPLSDSALAWTHGQLVVQHWTLGEVLAELRRYHNGRLDCAPELATRTLSASLDLHHTGQALEALAEALDLRVQWRTRFWARLVAA</sequence>
<reference evidence="1 2" key="1">
    <citation type="submission" date="2024-07" db="EMBL/GenBank/DDBJ databases">
        <authorList>
            <person name="Ren Q."/>
        </authorList>
    </citation>
    <scope>NUCLEOTIDE SEQUENCE [LARGE SCALE GENOMIC DNA]</scope>
    <source>
        <strain evidence="1 2">REN37</strain>
    </source>
</reference>
<dbReference type="InterPro" id="IPR012373">
    <property type="entry name" value="Ferrdict_sens_TM"/>
</dbReference>
<evidence type="ECO:0000313" key="1">
    <source>
        <dbReference type="EMBL" id="MEY1660697.1"/>
    </source>
</evidence>
<proteinExistence type="predicted"/>
<gene>
    <name evidence="1" type="ORF">AB5I84_00875</name>
</gene>
<dbReference type="EMBL" id="JBGCUO010000001">
    <property type="protein sequence ID" value="MEY1660697.1"/>
    <property type="molecule type" value="Genomic_DNA"/>
</dbReference>
<comment type="caution">
    <text evidence="1">The sequence shown here is derived from an EMBL/GenBank/DDBJ whole genome shotgun (WGS) entry which is preliminary data.</text>
</comment>
<keyword evidence="2" id="KW-1185">Reference proteome</keyword>
<name>A0ABV4ADU1_9GAMM</name>
<evidence type="ECO:0000313" key="2">
    <source>
        <dbReference type="Proteomes" id="UP001562065"/>
    </source>
</evidence>
<accession>A0ABV4ADU1</accession>
<dbReference type="RefSeq" id="WP_369453942.1">
    <property type="nucleotide sequence ID" value="NZ_JBGCUO010000001.1"/>
</dbReference>
<dbReference type="PANTHER" id="PTHR30273">
    <property type="entry name" value="PERIPLASMIC SIGNAL SENSOR AND SIGMA FACTOR ACTIVATOR FECR-RELATED"/>
    <property type="match status" value="1"/>
</dbReference>
<protein>
    <submittedName>
        <fullName evidence="1">FecR domain-containing protein</fullName>
    </submittedName>
</protein>